<dbReference type="GO" id="GO:0035615">
    <property type="term" value="F:clathrin adaptor activity"/>
    <property type="evidence" value="ECO:0007669"/>
    <property type="project" value="TreeGrafter"/>
</dbReference>
<dbReference type="Pfam" id="PF16515">
    <property type="entry name" value="HIP1_clath_bdg"/>
    <property type="match status" value="1"/>
</dbReference>
<evidence type="ECO:0000259" key="10">
    <source>
        <dbReference type="PROSITE" id="PS50945"/>
    </source>
</evidence>
<dbReference type="InterPro" id="IPR011417">
    <property type="entry name" value="ANTH_dom"/>
</dbReference>
<evidence type="ECO:0000256" key="1">
    <source>
        <dbReference type="ARBA" id="ARBA00004496"/>
    </source>
</evidence>
<evidence type="ECO:0000256" key="6">
    <source>
        <dbReference type="ARBA" id="ARBA00023203"/>
    </source>
</evidence>
<keyword evidence="12" id="KW-1185">Reference proteome</keyword>
<evidence type="ECO:0000256" key="3">
    <source>
        <dbReference type="ARBA" id="ARBA00022490"/>
    </source>
</evidence>
<dbReference type="GO" id="GO:0043325">
    <property type="term" value="F:phosphatidylinositol-3,4-bisphosphate binding"/>
    <property type="evidence" value="ECO:0007669"/>
    <property type="project" value="TreeGrafter"/>
</dbReference>
<dbReference type="GO" id="GO:0032051">
    <property type="term" value="F:clathrin light chain binding"/>
    <property type="evidence" value="ECO:0007669"/>
    <property type="project" value="TreeGrafter"/>
</dbReference>
<dbReference type="SMART" id="SM00307">
    <property type="entry name" value="ILWEQ"/>
    <property type="match status" value="1"/>
</dbReference>
<dbReference type="FunFam" id="1.20.5.1700:FF:000002">
    <property type="entry name" value="Huntingtin interacting protein 1"/>
    <property type="match status" value="1"/>
</dbReference>
<feature type="coiled-coil region" evidence="7">
    <location>
        <begin position="739"/>
        <end position="768"/>
    </location>
</feature>
<sequence length="886" mass="98901">TVSINKAINTQKGAQTFWSVVNRLPLSSNAVLCWKFCHVFHKLLRDGHPNVLKDSLRYKSELSDMSRMWGHLSEGYGQLCSIYLKLLRTKMEYHTKLCSLFNSLDMSRSVSVTTAGQCRLAPLIQVILDCSHLYDYAVKLLFKLHSCLPADTLQGHRDRFLEQFTKLKDFFYRSSNLQYFKRLIQIPQLPENPPNFLRASALSEHVSPVVVIPAEASSPDSEPVLEKDDLMGMDASQQLIDQLFGETRELKAQLENMKTESQRAVLQLKGRTSELEAELAEQQHLRQQAADESEFLRAELDELKKKREDTEKAQRSLTEIERKAQANEQRYSKLKEKYNELVQNHADLLRKNAEVTKQVSVARQAQVDLEREKKELEDSFQRISDQAQRKQLPPGHSIPITVGGKMDRPDHRPGEGPGQPDERHGLSRGGAVRSSEAAGESICQLEKDQHKMLLAESRRAAEQVVQEALRLFEEPTLSSCAGSADHLLSKVNSTSSCIEQLEKCWSQYLACPEDISGLLHSVTLLAHLTSDTIVHGSATCLRAPPESADSLIEACKQYGKETLTYLSFLEEERIFENADSTAMRSCLTRITAISEDLLPRGLDIKQEELGDLVDKEMAATSAAIEAATARIEEMLSKSRAGDTGVKLEVNERILGSCTSLMQAIQILVVASKELQREIVESGRVKADKNSPNLAQLLQASRAVNQATAEVVASTISGKSQIEDTDSMDFSSITLTQIKRQEMDSQVRVLELENELQKERQKLGELRKKHYELAGVAEGWEEANSLRGSLLKPWAIAGPLTTAAHSDGADQASPWCSPPAPEPSVLLNECGSTEATPRGQAEGERVPCLLKLEPSRKPLPTFTREGDDRERERKDAHSPGLQESHPS</sequence>
<dbReference type="SMART" id="SM00273">
    <property type="entry name" value="ENTH"/>
    <property type="match status" value="1"/>
</dbReference>
<keyword evidence="4" id="KW-0254">Endocytosis</keyword>
<dbReference type="GO" id="GO:0051015">
    <property type="term" value="F:actin filament binding"/>
    <property type="evidence" value="ECO:0007669"/>
    <property type="project" value="TreeGrafter"/>
</dbReference>
<feature type="non-terminal residue" evidence="11">
    <location>
        <position position="1"/>
    </location>
</feature>
<keyword evidence="3" id="KW-0963">Cytoplasm</keyword>
<dbReference type="SUPFAM" id="SSF109885">
    <property type="entry name" value="I/LWEQ domain"/>
    <property type="match status" value="1"/>
</dbReference>
<evidence type="ECO:0000259" key="9">
    <source>
        <dbReference type="PROSITE" id="PS50942"/>
    </source>
</evidence>
<name>A0A212CZW3_CEREH</name>
<dbReference type="Pfam" id="PF07651">
    <property type="entry name" value="ANTH"/>
    <property type="match status" value="2"/>
</dbReference>
<dbReference type="GO" id="GO:0030864">
    <property type="term" value="C:cortical actin cytoskeleton"/>
    <property type="evidence" value="ECO:0007669"/>
    <property type="project" value="TreeGrafter"/>
</dbReference>
<dbReference type="GO" id="GO:0098793">
    <property type="term" value="C:presynapse"/>
    <property type="evidence" value="ECO:0007669"/>
    <property type="project" value="TreeGrafter"/>
</dbReference>
<reference evidence="11 12" key="1">
    <citation type="journal article" date="2018" name="Mol. Genet. Genomics">
        <title>The red deer Cervus elaphus genome CerEla1.0: sequencing, annotating, genes, and chromosomes.</title>
        <authorList>
            <person name="Bana N.A."/>
            <person name="Nyiri A."/>
            <person name="Nagy J."/>
            <person name="Frank K."/>
            <person name="Nagy T."/>
            <person name="Steger V."/>
            <person name="Schiller M."/>
            <person name="Lakatos P."/>
            <person name="Sugar L."/>
            <person name="Horn P."/>
            <person name="Barta E."/>
            <person name="Orosz L."/>
        </authorList>
    </citation>
    <scope>NUCLEOTIDE SEQUENCE [LARGE SCALE GENOMIC DNA]</scope>
    <source>
        <strain evidence="11">Hungarian</strain>
    </source>
</reference>
<dbReference type="InterPro" id="IPR030224">
    <property type="entry name" value="Sla2_fam"/>
</dbReference>
<keyword evidence="6" id="KW-0009">Actin-binding</keyword>
<dbReference type="AlphaFoldDB" id="A0A212CZW3"/>
<evidence type="ECO:0000256" key="8">
    <source>
        <dbReference type="SAM" id="MobiDB-lite"/>
    </source>
</evidence>
<feature type="domain" description="I/LWEQ" evidence="10">
    <location>
        <begin position="517"/>
        <end position="773"/>
    </location>
</feature>
<dbReference type="GO" id="GO:0006897">
    <property type="term" value="P:endocytosis"/>
    <property type="evidence" value="ECO:0007669"/>
    <property type="project" value="UniProtKB-KW"/>
</dbReference>
<feature type="region of interest" description="Disordered" evidence="8">
    <location>
        <begin position="830"/>
        <end position="886"/>
    </location>
</feature>
<protein>
    <submittedName>
        <fullName evidence="11">HIP1</fullName>
    </submittedName>
</protein>
<evidence type="ECO:0000256" key="4">
    <source>
        <dbReference type="ARBA" id="ARBA00022583"/>
    </source>
</evidence>
<dbReference type="InterPro" id="IPR002558">
    <property type="entry name" value="ILWEQ_dom"/>
</dbReference>
<dbReference type="PROSITE" id="PS50942">
    <property type="entry name" value="ENTH"/>
    <property type="match status" value="1"/>
</dbReference>
<dbReference type="Gene3D" id="6.10.250.920">
    <property type="match status" value="1"/>
</dbReference>
<comment type="subcellular location">
    <subcellularLocation>
        <location evidence="1">Cytoplasm</location>
    </subcellularLocation>
</comment>
<evidence type="ECO:0000313" key="11">
    <source>
        <dbReference type="EMBL" id="OWK11505.1"/>
    </source>
</evidence>
<dbReference type="PANTHER" id="PTHR10407:SF14">
    <property type="entry name" value="HUNTINGTIN-INTERACTING PROTEIN 1"/>
    <property type="match status" value="1"/>
</dbReference>
<dbReference type="Proteomes" id="UP000242450">
    <property type="component" value="Chromosome 10"/>
</dbReference>
<dbReference type="Gene3D" id="1.20.1410.10">
    <property type="entry name" value="I/LWEQ domain"/>
    <property type="match status" value="2"/>
</dbReference>
<gene>
    <name evidence="11" type="ORF">Celaphus_00007195</name>
</gene>
<dbReference type="PANTHER" id="PTHR10407">
    <property type="entry name" value="HUNTINGTIN INTERACTING PROTEIN 1"/>
    <property type="match status" value="1"/>
</dbReference>
<dbReference type="Pfam" id="PF01608">
    <property type="entry name" value="I_LWEQ"/>
    <property type="match status" value="1"/>
</dbReference>
<comment type="similarity">
    <text evidence="2">Belongs to the SLA2 family.</text>
</comment>
<dbReference type="Gene3D" id="1.25.40.90">
    <property type="match status" value="1"/>
</dbReference>
<evidence type="ECO:0000256" key="2">
    <source>
        <dbReference type="ARBA" id="ARBA00010135"/>
    </source>
</evidence>
<feature type="domain" description="ENTH" evidence="9">
    <location>
        <begin position="1"/>
        <end position="101"/>
    </location>
</feature>
<dbReference type="InterPro" id="IPR032422">
    <property type="entry name" value="HIP1_clath-bd"/>
</dbReference>
<dbReference type="Gene3D" id="1.20.5.1700">
    <property type="match status" value="1"/>
</dbReference>
<organism evidence="11 12">
    <name type="scientific">Cervus elaphus hippelaphus</name>
    <name type="common">European red deer</name>
    <dbReference type="NCBI Taxonomy" id="46360"/>
    <lineage>
        <taxon>Eukaryota</taxon>
        <taxon>Metazoa</taxon>
        <taxon>Chordata</taxon>
        <taxon>Craniata</taxon>
        <taxon>Vertebrata</taxon>
        <taxon>Euteleostomi</taxon>
        <taxon>Mammalia</taxon>
        <taxon>Eutheria</taxon>
        <taxon>Laurasiatheria</taxon>
        <taxon>Artiodactyla</taxon>
        <taxon>Ruminantia</taxon>
        <taxon>Pecora</taxon>
        <taxon>Cervidae</taxon>
        <taxon>Cervinae</taxon>
        <taxon>Cervus</taxon>
    </lineage>
</organism>
<dbReference type="GO" id="GO:0007015">
    <property type="term" value="P:actin filament organization"/>
    <property type="evidence" value="ECO:0007669"/>
    <property type="project" value="TreeGrafter"/>
</dbReference>
<comment type="caution">
    <text evidence="11">The sequence shown here is derived from an EMBL/GenBank/DDBJ whole genome shotgun (WGS) entry which is preliminary data.</text>
</comment>
<dbReference type="OrthoDB" id="8178130at2759"/>
<evidence type="ECO:0000256" key="5">
    <source>
        <dbReference type="ARBA" id="ARBA00023054"/>
    </source>
</evidence>
<evidence type="ECO:0000256" key="7">
    <source>
        <dbReference type="SAM" id="Coils"/>
    </source>
</evidence>
<dbReference type="PROSITE" id="PS50945">
    <property type="entry name" value="I_LWEQ"/>
    <property type="match status" value="1"/>
</dbReference>
<dbReference type="GO" id="GO:0030136">
    <property type="term" value="C:clathrin-coated vesicle"/>
    <property type="evidence" value="ECO:0007669"/>
    <property type="project" value="TreeGrafter"/>
</dbReference>
<feature type="compositionally biased region" description="Basic and acidic residues" evidence="8">
    <location>
        <begin position="863"/>
        <end position="876"/>
    </location>
</feature>
<keyword evidence="5 7" id="KW-0175">Coiled coil</keyword>
<feature type="compositionally biased region" description="Basic and acidic residues" evidence="8">
    <location>
        <begin position="405"/>
        <end position="425"/>
    </location>
</feature>
<feature type="region of interest" description="Disordered" evidence="8">
    <location>
        <begin position="378"/>
        <end position="441"/>
    </location>
</feature>
<dbReference type="GO" id="GO:0048268">
    <property type="term" value="P:clathrin coat assembly"/>
    <property type="evidence" value="ECO:0007669"/>
    <property type="project" value="TreeGrafter"/>
</dbReference>
<dbReference type="EMBL" id="MKHE01000010">
    <property type="protein sequence ID" value="OWK11505.1"/>
    <property type="molecule type" value="Genomic_DNA"/>
</dbReference>
<dbReference type="InterPro" id="IPR035964">
    <property type="entry name" value="I/LWEQ_dom_sf"/>
</dbReference>
<dbReference type="SUPFAM" id="SSF48464">
    <property type="entry name" value="ENTH/VHS domain"/>
    <property type="match status" value="1"/>
</dbReference>
<dbReference type="InterPro" id="IPR008942">
    <property type="entry name" value="ENTH_VHS"/>
</dbReference>
<dbReference type="GO" id="GO:0080025">
    <property type="term" value="F:phosphatidylinositol-3,5-bisphosphate binding"/>
    <property type="evidence" value="ECO:0007669"/>
    <property type="project" value="TreeGrafter"/>
</dbReference>
<dbReference type="InterPro" id="IPR013809">
    <property type="entry name" value="ENTH"/>
</dbReference>
<accession>A0A212CZW3</accession>
<evidence type="ECO:0000313" key="12">
    <source>
        <dbReference type="Proteomes" id="UP000242450"/>
    </source>
</evidence>
<proteinExistence type="inferred from homology"/>